<sequence>MFVTYCSRQTQLPVLARDSSLPITRTVGDDGAVTIRVKGSRVMKWDIPIFNGWLHVLESVPLSEKIPLSSAILWDCLNNFCLNCPKKGTLILKYLDKFGVIPTSPTSFEAPPGIRPNWVCQSAEGWFPAGVPQREYEKHTNFMHGKSSSNEEKSAADYIFKRSVQAGRVEIHKNYQDIIHNSYSSKLRRKKMDALVFKGQALMNWMDRAAARGVVTECFDFNVVW</sequence>
<gene>
    <name evidence="1" type="ORF">IE077_001350</name>
</gene>
<accession>A0ABQ7JD38</accession>
<dbReference type="EMBL" id="JADAQX010000107">
    <property type="protein sequence ID" value="KAF8821937.1"/>
    <property type="molecule type" value="Genomic_DNA"/>
</dbReference>
<protein>
    <submittedName>
        <fullName evidence="1">Uncharacterized protein</fullName>
    </submittedName>
</protein>
<dbReference type="Proteomes" id="UP000823046">
    <property type="component" value="Unassembled WGS sequence"/>
</dbReference>
<organism evidence="1 2">
    <name type="scientific">Cardiosporidium cionae</name>
    <dbReference type="NCBI Taxonomy" id="476202"/>
    <lineage>
        <taxon>Eukaryota</taxon>
        <taxon>Sar</taxon>
        <taxon>Alveolata</taxon>
        <taxon>Apicomplexa</taxon>
        <taxon>Aconoidasida</taxon>
        <taxon>Nephromycida</taxon>
        <taxon>Cardiosporidium</taxon>
    </lineage>
</organism>
<comment type="caution">
    <text evidence="1">The sequence shown here is derived from an EMBL/GenBank/DDBJ whole genome shotgun (WGS) entry which is preliminary data.</text>
</comment>
<name>A0ABQ7JD38_9APIC</name>
<proteinExistence type="predicted"/>
<evidence type="ECO:0000313" key="2">
    <source>
        <dbReference type="Proteomes" id="UP000823046"/>
    </source>
</evidence>
<keyword evidence="2" id="KW-1185">Reference proteome</keyword>
<evidence type="ECO:0000313" key="1">
    <source>
        <dbReference type="EMBL" id="KAF8821937.1"/>
    </source>
</evidence>
<reference evidence="1 2" key="1">
    <citation type="journal article" date="2020" name="bioRxiv">
        <title>Metabolic contributions of an alphaproteobacterial endosymbiont in the apicomplexan Cardiosporidium cionae.</title>
        <authorList>
            <person name="Hunter E.S."/>
            <person name="Paight C.J."/>
            <person name="Lane C.E."/>
        </authorList>
    </citation>
    <scope>NUCLEOTIDE SEQUENCE [LARGE SCALE GENOMIC DNA]</scope>
    <source>
        <strain evidence="1">ESH_2018</strain>
    </source>
</reference>